<keyword evidence="1" id="KW-1133">Transmembrane helix</keyword>
<evidence type="ECO:0000256" key="1">
    <source>
        <dbReference type="SAM" id="Phobius"/>
    </source>
</evidence>
<organism evidence="2 3">
    <name type="scientific">Xaviernesmea oryzae</name>
    <dbReference type="NCBI Taxonomy" id="464029"/>
    <lineage>
        <taxon>Bacteria</taxon>
        <taxon>Pseudomonadati</taxon>
        <taxon>Pseudomonadota</taxon>
        <taxon>Alphaproteobacteria</taxon>
        <taxon>Hyphomicrobiales</taxon>
        <taxon>Rhizobiaceae</taxon>
        <taxon>Rhizobium/Agrobacterium group</taxon>
        <taxon>Xaviernesmea</taxon>
    </lineage>
</organism>
<feature type="transmembrane region" description="Helical" evidence="1">
    <location>
        <begin position="173"/>
        <end position="196"/>
    </location>
</feature>
<keyword evidence="1" id="KW-0812">Transmembrane</keyword>
<gene>
    <name evidence="2" type="ORF">BJF93_10815</name>
</gene>
<feature type="transmembrane region" description="Helical" evidence="1">
    <location>
        <begin position="208"/>
        <end position="230"/>
    </location>
</feature>
<dbReference type="Proteomes" id="UP000186364">
    <property type="component" value="Unassembled WGS sequence"/>
</dbReference>
<feature type="transmembrane region" description="Helical" evidence="1">
    <location>
        <begin position="121"/>
        <end position="144"/>
    </location>
</feature>
<feature type="transmembrane region" description="Helical" evidence="1">
    <location>
        <begin position="81"/>
        <end position="109"/>
    </location>
</feature>
<reference evidence="2 3" key="1">
    <citation type="submission" date="2016-09" db="EMBL/GenBank/DDBJ databases">
        <title>Rhizobium sp. nov., a novel species isolated from the rice rhizosphere.</title>
        <authorList>
            <person name="Zhao J."/>
            <person name="Zhang X."/>
        </authorList>
    </citation>
    <scope>NUCLEOTIDE SEQUENCE [LARGE SCALE GENOMIC DNA]</scope>
    <source>
        <strain evidence="2 3">1.7048</strain>
    </source>
</reference>
<keyword evidence="1" id="KW-0472">Membrane</keyword>
<protein>
    <recommendedName>
        <fullName evidence="4">Glycerophosphoryl diester phosphodiesterase membrane domain-containing protein</fullName>
    </recommendedName>
</protein>
<sequence>MIYGPLQVPLICLGLLLLAEDPSANIRSAAALERMDNYAIAAANIMVLRALFTLWIAVAWHRFVLLNEPFSLLPTFRGRRIAAYFGWALGITVFCWLMLAVPLMLVLIFAGDLVSNIMTSAGQGLLLAWLLSVPVFLAWLVILLRLSTALPGVALGEPISLGHIWRQTRGAGLTYLGVLLLTTIVLAIAQIVPTLFSLVSSATGILGVLIYDWFATMLSISVLTTLYGYYIERRPLA</sequence>
<name>A0A1Q9AX87_9HYPH</name>
<proteinExistence type="predicted"/>
<dbReference type="RefSeq" id="WP_075627817.1">
    <property type="nucleotide sequence ID" value="NZ_FOAM01000002.1"/>
</dbReference>
<evidence type="ECO:0000313" key="3">
    <source>
        <dbReference type="Proteomes" id="UP000186364"/>
    </source>
</evidence>
<keyword evidence="3" id="KW-1185">Reference proteome</keyword>
<accession>A0A1Q9AX87</accession>
<dbReference type="OrthoDB" id="7704812at2"/>
<dbReference type="EMBL" id="MKIP01000043">
    <property type="protein sequence ID" value="OLP60055.1"/>
    <property type="molecule type" value="Genomic_DNA"/>
</dbReference>
<dbReference type="AlphaFoldDB" id="A0A1Q9AX87"/>
<evidence type="ECO:0008006" key="4">
    <source>
        <dbReference type="Google" id="ProtNLM"/>
    </source>
</evidence>
<comment type="caution">
    <text evidence="2">The sequence shown here is derived from an EMBL/GenBank/DDBJ whole genome shotgun (WGS) entry which is preliminary data.</text>
</comment>
<feature type="transmembrane region" description="Helical" evidence="1">
    <location>
        <begin position="38"/>
        <end position="60"/>
    </location>
</feature>
<evidence type="ECO:0000313" key="2">
    <source>
        <dbReference type="EMBL" id="OLP60055.1"/>
    </source>
</evidence>